<dbReference type="PANTHER" id="PTHR30204">
    <property type="entry name" value="REDOX-CYCLING DRUG-SENSING TRANSCRIPTIONAL ACTIVATOR SOXR"/>
    <property type="match status" value="1"/>
</dbReference>
<dbReference type="RefSeq" id="WP_242756652.1">
    <property type="nucleotide sequence ID" value="NZ_CP093846.1"/>
</dbReference>
<dbReference type="InterPro" id="IPR047057">
    <property type="entry name" value="MerR_fam"/>
</dbReference>
<evidence type="ECO:0000256" key="1">
    <source>
        <dbReference type="ARBA" id="ARBA00023125"/>
    </source>
</evidence>
<dbReference type="InterPro" id="IPR009061">
    <property type="entry name" value="DNA-bd_dom_put_sf"/>
</dbReference>
<dbReference type="SMART" id="SM00422">
    <property type="entry name" value="HTH_MERR"/>
    <property type="match status" value="1"/>
</dbReference>
<name>A0ABY3Y1S9_9ACTN</name>
<dbReference type="EMBL" id="CP093846">
    <property type="protein sequence ID" value="UNT00569.1"/>
    <property type="molecule type" value="Genomic_DNA"/>
</dbReference>
<reference evidence="3 4" key="1">
    <citation type="journal article" date="2023" name="Microbiol. Spectr.">
        <title>Synergy between Genome Mining, Metabolomics, and Bioinformatics Uncovers Antibacterial Chlorinated Carbazole Alkaloids and Their Biosynthetic Gene Cluster from Streptomyces tubbatahanensis sp. nov., a Novel Actinomycete Isolated from Sulu Sea, Philippines.</title>
        <authorList>
            <person name="Tenebro C.P."/>
            <person name="Trono D.J.V.L."/>
            <person name="Balida L.A.P."/>
            <person name="Bayog L.K.A."/>
            <person name="Bruna J.R."/>
            <person name="Sabido E.M."/>
            <person name="Caspe D.P.C."/>
            <person name="de Los Santos E.L.C."/>
            <person name="Saludes J.P."/>
            <person name="Dalisay D.S."/>
        </authorList>
    </citation>
    <scope>NUCLEOTIDE SEQUENCE [LARGE SCALE GENOMIC DNA]</scope>
    <source>
        <strain evidence="3 4">DSD3025</strain>
    </source>
</reference>
<keyword evidence="4" id="KW-1185">Reference proteome</keyword>
<sequence length="140" mass="15916">MQIGELARRTGASRRSLRYYEQQGLLETERTTSGWRVYEERSVQRVLNVRELLGAGLTIEDIRQVVPCLDMKTEDFLACRDSPDEVLAMYEGRLASVEARAAELARYRTELVERIALLRAGRPDEELGEVLRRSQAGSAT</sequence>
<dbReference type="PRINTS" id="PR00040">
    <property type="entry name" value="HTHMERR"/>
</dbReference>
<feature type="domain" description="HTH merR-type" evidence="2">
    <location>
        <begin position="1"/>
        <end position="68"/>
    </location>
</feature>
<dbReference type="Proteomes" id="UP001202244">
    <property type="component" value="Chromosome"/>
</dbReference>
<evidence type="ECO:0000259" key="2">
    <source>
        <dbReference type="PROSITE" id="PS50937"/>
    </source>
</evidence>
<dbReference type="PROSITE" id="PS50937">
    <property type="entry name" value="HTH_MERR_2"/>
    <property type="match status" value="1"/>
</dbReference>
<organism evidence="3 4">
    <name type="scientific">Streptomyces tubbatahanensis</name>
    <dbReference type="NCBI Taxonomy" id="2923272"/>
    <lineage>
        <taxon>Bacteria</taxon>
        <taxon>Bacillati</taxon>
        <taxon>Actinomycetota</taxon>
        <taxon>Actinomycetes</taxon>
        <taxon>Kitasatosporales</taxon>
        <taxon>Streptomycetaceae</taxon>
        <taxon>Streptomyces</taxon>
    </lineage>
</organism>
<dbReference type="InterPro" id="IPR000551">
    <property type="entry name" value="MerR-type_HTH_dom"/>
</dbReference>
<protein>
    <submittedName>
        <fullName evidence="3">MerR family transcriptional regulator</fullName>
    </submittedName>
</protein>
<evidence type="ECO:0000313" key="4">
    <source>
        <dbReference type="Proteomes" id="UP001202244"/>
    </source>
</evidence>
<evidence type="ECO:0000313" key="3">
    <source>
        <dbReference type="EMBL" id="UNT00569.1"/>
    </source>
</evidence>
<proteinExistence type="predicted"/>
<keyword evidence="1" id="KW-0238">DNA-binding</keyword>
<dbReference type="Pfam" id="PF13411">
    <property type="entry name" value="MerR_1"/>
    <property type="match status" value="1"/>
</dbReference>
<dbReference type="SUPFAM" id="SSF46955">
    <property type="entry name" value="Putative DNA-binding domain"/>
    <property type="match status" value="1"/>
</dbReference>
<dbReference type="Gene3D" id="1.10.1660.10">
    <property type="match status" value="1"/>
</dbReference>
<dbReference type="PANTHER" id="PTHR30204:SF93">
    <property type="entry name" value="HTH MERR-TYPE DOMAIN-CONTAINING PROTEIN"/>
    <property type="match status" value="1"/>
</dbReference>
<gene>
    <name evidence="3" type="ORF">MMF93_31900</name>
</gene>
<accession>A0ABY3Y1S9</accession>